<proteinExistence type="predicted"/>
<feature type="domain" description="DNA/pantothenate metabolism flavoprotein C-terminal" evidence="1">
    <location>
        <begin position="2"/>
        <end position="191"/>
    </location>
</feature>
<dbReference type="EMBL" id="LR593886">
    <property type="protein sequence ID" value="VTR92178.1"/>
    <property type="molecule type" value="Genomic_DNA"/>
</dbReference>
<dbReference type="KEGG" id="gms:SOIL9_55360"/>
<reference evidence="2 3" key="1">
    <citation type="submission" date="2019-05" db="EMBL/GenBank/DDBJ databases">
        <authorList>
            <consortium name="Science for Life Laboratories"/>
        </authorList>
    </citation>
    <scope>NUCLEOTIDE SEQUENCE [LARGE SCALE GENOMIC DNA]</scope>
    <source>
        <strain evidence="2">Soil9</strain>
    </source>
</reference>
<evidence type="ECO:0000259" key="1">
    <source>
        <dbReference type="Pfam" id="PF04127"/>
    </source>
</evidence>
<name>A0A6P2CSU3_9BACT</name>
<dbReference type="InterPro" id="IPR007085">
    <property type="entry name" value="DNA/pantothenate-metab_flavo_C"/>
</dbReference>
<dbReference type="GO" id="GO:0003824">
    <property type="term" value="F:catalytic activity"/>
    <property type="evidence" value="ECO:0007669"/>
    <property type="project" value="UniProtKB-ARBA"/>
</dbReference>
<dbReference type="RefSeq" id="WP_162667080.1">
    <property type="nucleotide sequence ID" value="NZ_LR593886.1"/>
</dbReference>
<accession>A0A6P2CSU3</accession>
<dbReference type="GO" id="GO:0015937">
    <property type="term" value="P:coenzyme A biosynthetic process"/>
    <property type="evidence" value="ECO:0007669"/>
    <property type="project" value="UniProtKB-ARBA"/>
</dbReference>
<dbReference type="InterPro" id="IPR035929">
    <property type="entry name" value="CoaB-like_sf"/>
</dbReference>
<evidence type="ECO:0000313" key="2">
    <source>
        <dbReference type="EMBL" id="VTR92178.1"/>
    </source>
</evidence>
<dbReference type="AlphaFoldDB" id="A0A6P2CSU3"/>
<dbReference type="SUPFAM" id="SSF102645">
    <property type="entry name" value="CoaB-like"/>
    <property type="match status" value="1"/>
</dbReference>
<dbReference type="Pfam" id="PF04127">
    <property type="entry name" value="DFP"/>
    <property type="match status" value="1"/>
</dbReference>
<protein>
    <recommendedName>
        <fullName evidence="1">DNA/pantothenate metabolism flavoprotein C-terminal domain-containing protein</fullName>
    </recommendedName>
</protein>
<keyword evidence="3" id="KW-1185">Reference proteome</keyword>
<dbReference type="Gene3D" id="3.40.50.10300">
    <property type="entry name" value="CoaB-like"/>
    <property type="match status" value="1"/>
</dbReference>
<organism evidence="2 3">
    <name type="scientific">Gemmata massiliana</name>
    <dbReference type="NCBI Taxonomy" id="1210884"/>
    <lineage>
        <taxon>Bacteria</taxon>
        <taxon>Pseudomonadati</taxon>
        <taxon>Planctomycetota</taxon>
        <taxon>Planctomycetia</taxon>
        <taxon>Gemmatales</taxon>
        <taxon>Gemmataceae</taxon>
        <taxon>Gemmata</taxon>
    </lineage>
</organism>
<sequence length="230" mass="25086">MNILVTAGNTQTPVDRVRCITNIFSGRTGAQVASSAFERGHTVTLLTSHPEVLDEITSTRERVAPQWGVRAYRTFDDLDALMRAEITTGGYDAIVHAAAVSDYHVAGVFTHRDGQFEDATAGKVKSSYPELWLKLTPAPKLVDKVRAEWGFTGKLVKFKLEVGVSAAELEEIAERSRVHSRADLMVANTLEGMRDWALIGAGPGGYRHIARAELAARLLTAVEALPRSTN</sequence>
<dbReference type="Proteomes" id="UP000464178">
    <property type="component" value="Chromosome"/>
</dbReference>
<evidence type="ECO:0000313" key="3">
    <source>
        <dbReference type="Proteomes" id="UP000464178"/>
    </source>
</evidence>
<gene>
    <name evidence="2" type="ORF">SOIL9_55360</name>
</gene>